<gene>
    <name evidence="1" type="ORF">HNR61_003729</name>
</gene>
<comment type="caution">
    <text evidence="1">The sequence shown here is derived from an EMBL/GenBank/DDBJ whole genome shotgun (WGS) entry which is preliminary data.</text>
</comment>
<evidence type="ECO:0000313" key="1">
    <source>
        <dbReference type="EMBL" id="MBA8952089.1"/>
    </source>
</evidence>
<reference evidence="1 2" key="1">
    <citation type="submission" date="2020-08" db="EMBL/GenBank/DDBJ databases">
        <title>Genomic Encyclopedia of Type Strains, Phase IV (KMG-IV): sequencing the most valuable type-strain genomes for metagenomic binning, comparative biology and taxonomic classification.</title>
        <authorList>
            <person name="Goeker M."/>
        </authorList>
    </citation>
    <scope>NUCLEOTIDE SEQUENCE [LARGE SCALE GENOMIC DNA]</scope>
    <source>
        <strain evidence="1 2">DSM 44197</strain>
    </source>
</reference>
<protein>
    <submittedName>
        <fullName evidence="1">Uncharacterized protein</fullName>
    </submittedName>
</protein>
<accession>A0A7W3LPV7</accession>
<organism evidence="1 2">
    <name type="scientific">Actinomadura namibiensis</name>
    <dbReference type="NCBI Taxonomy" id="182080"/>
    <lineage>
        <taxon>Bacteria</taxon>
        <taxon>Bacillati</taxon>
        <taxon>Actinomycetota</taxon>
        <taxon>Actinomycetes</taxon>
        <taxon>Streptosporangiales</taxon>
        <taxon>Thermomonosporaceae</taxon>
        <taxon>Actinomadura</taxon>
    </lineage>
</organism>
<dbReference type="RefSeq" id="WP_182844365.1">
    <property type="nucleotide sequence ID" value="NZ_JACJIA010000004.1"/>
</dbReference>
<dbReference type="Proteomes" id="UP000572680">
    <property type="component" value="Unassembled WGS sequence"/>
</dbReference>
<sequence>MSPERFLHPVTPVPRPPEGDLRATVERLAARPPGGPRAAELVADRLRELGVAARVEEEPVRVPLARPASWPAAVAALAGAAGRRAGLPGAAPAPRTISNVVAGVGDGTARRTLVVMARHDAAPGPVARPPWWPVVAGPALLVAGAVARLPFARRAGAALGAARARTRPAGPDAGDGAGDGLGGVVALTALAASLARRPPAGLRVILFSAGSEGARGFARRHFPNLARDSTWFLALGAVGEGGLALLDADGAFRRERYDPDFGDLVARCALEQGIAVERGRRARAGTGGAVPLRHGYRTVCLVSADEGERVPRRRAGRVDYGCVADAARLTEAVARALAACRGI</sequence>
<dbReference type="SUPFAM" id="SSF53187">
    <property type="entry name" value="Zn-dependent exopeptidases"/>
    <property type="match status" value="1"/>
</dbReference>
<proteinExistence type="predicted"/>
<evidence type="ECO:0000313" key="2">
    <source>
        <dbReference type="Proteomes" id="UP000572680"/>
    </source>
</evidence>
<name>A0A7W3LPV7_ACTNM</name>
<dbReference type="Gene3D" id="3.40.630.10">
    <property type="entry name" value="Zn peptidases"/>
    <property type="match status" value="1"/>
</dbReference>
<keyword evidence="2" id="KW-1185">Reference proteome</keyword>
<dbReference type="EMBL" id="JACJIA010000004">
    <property type="protein sequence ID" value="MBA8952089.1"/>
    <property type="molecule type" value="Genomic_DNA"/>
</dbReference>
<dbReference type="AlphaFoldDB" id="A0A7W3LPV7"/>